<proteinExistence type="predicted"/>
<feature type="domain" description="PPM-type phosphatase" evidence="2">
    <location>
        <begin position="9"/>
        <end position="240"/>
    </location>
</feature>
<dbReference type="InterPro" id="IPR015655">
    <property type="entry name" value="PP2C"/>
</dbReference>
<name>A0ABV5STQ7_9MICO</name>
<dbReference type="RefSeq" id="WP_157425493.1">
    <property type="nucleotide sequence ID" value="NZ_BAAANI010000003.1"/>
</dbReference>
<evidence type="ECO:0000313" key="3">
    <source>
        <dbReference type="EMBL" id="MFB9643736.1"/>
    </source>
</evidence>
<accession>A0ABV5STQ7</accession>
<dbReference type="EC" id="3.1.3.16" evidence="3"/>
<dbReference type="Proteomes" id="UP001589667">
    <property type="component" value="Unassembled WGS sequence"/>
</dbReference>
<dbReference type="Gene3D" id="3.60.40.10">
    <property type="entry name" value="PPM-type phosphatase domain"/>
    <property type="match status" value="1"/>
</dbReference>
<dbReference type="GO" id="GO:0004722">
    <property type="term" value="F:protein serine/threonine phosphatase activity"/>
    <property type="evidence" value="ECO:0007669"/>
    <property type="project" value="UniProtKB-EC"/>
</dbReference>
<dbReference type="InterPro" id="IPR036457">
    <property type="entry name" value="PPM-type-like_dom_sf"/>
</dbReference>
<dbReference type="PANTHER" id="PTHR47992">
    <property type="entry name" value="PROTEIN PHOSPHATASE"/>
    <property type="match status" value="1"/>
</dbReference>
<comment type="caution">
    <text evidence="3">The sequence shown here is derived from an EMBL/GenBank/DDBJ whole genome shotgun (WGS) entry which is preliminary data.</text>
</comment>
<evidence type="ECO:0000259" key="2">
    <source>
        <dbReference type="PROSITE" id="PS51746"/>
    </source>
</evidence>
<evidence type="ECO:0000313" key="4">
    <source>
        <dbReference type="Proteomes" id="UP001589667"/>
    </source>
</evidence>
<protein>
    <submittedName>
        <fullName evidence="3">PP2C family protein-serine/threonine phosphatase</fullName>
        <ecNumber evidence="3">3.1.3.16</ecNumber>
    </submittedName>
</protein>
<keyword evidence="4" id="KW-1185">Reference proteome</keyword>
<dbReference type="SUPFAM" id="SSF81606">
    <property type="entry name" value="PP2C-like"/>
    <property type="match status" value="1"/>
</dbReference>
<dbReference type="CDD" id="cd00143">
    <property type="entry name" value="PP2Cc"/>
    <property type="match status" value="1"/>
</dbReference>
<dbReference type="SMART" id="SM00331">
    <property type="entry name" value="PP2C_SIG"/>
    <property type="match status" value="1"/>
</dbReference>
<evidence type="ECO:0000256" key="1">
    <source>
        <dbReference type="SAM" id="MobiDB-lite"/>
    </source>
</evidence>
<dbReference type="PROSITE" id="PS51746">
    <property type="entry name" value="PPM_2"/>
    <property type="match status" value="1"/>
</dbReference>
<keyword evidence="3" id="KW-0378">Hydrolase</keyword>
<organism evidence="3 4">
    <name type="scientific">Agromyces lapidis</name>
    <dbReference type="NCBI Taxonomy" id="279574"/>
    <lineage>
        <taxon>Bacteria</taxon>
        <taxon>Bacillati</taxon>
        <taxon>Actinomycetota</taxon>
        <taxon>Actinomycetes</taxon>
        <taxon>Micrococcales</taxon>
        <taxon>Microbacteriaceae</taxon>
        <taxon>Agromyces</taxon>
    </lineage>
</organism>
<sequence>MPEHRVKLAAAAASDVGLVRRTNEDSALAEWPVYLVADGMGGYEAGDRASAAVVDAFREHVVGRPVATVVGVRESLAGASARVAAVAAETDRGAGSTVAGVALVDDEGEPAWLVFNVGDSRVYRHHGTELEQLTVDHSLGQELVDGGAMRAEDLATFERRNVITRAIGAPDSTADSWLLPVVNGERLLICSDGLTSEVSDEGIRATLTMSGRPESAAAALVQRARQAGGRDNITVVVVDVLSGGLDEYADATTGVPRRTPDPAGAPEVDDETTIPVRRRS</sequence>
<dbReference type="InterPro" id="IPR001932">
    <property type="entry name" value="PPM-type_phosphatase-like_dom"/>
</dbReference>
<reference evidence="3 4" key="1">
    <citation type="submission" date="2024-09" db="EMBL/GenBank/DDBJ databases">
        <authorList>
            <person name="Sun Q."/>
            <person name="Mori K."/>
        </authorList>
    </citation>
    <scope>NUCLEOTIDE SEQUENCE [LARGE SCALE GENOMIC DNA]</scope>
    <source>
        <strain evidence="3 4">JCM 14321</strain>
    </source>
</reference>
<feature type="region of interest" description="Disordered" evidence="1">
    <location>
        <begin position="251"/>
        <end position="280"/>
    </location>
</feature>
<dbReference type="EMBL" id="JBHMBL010000003">
    <property type="protein sequence ID" value="MFB9643736.1"/>
    <property type="molecule type" value="Genomic_DNA"/>
</dbReference>
<dbReference type="SMART" id="SM00332">
    <property type="entry name" value="PP2Cc"/>
    <property type="match status" value="1"/>
</dbReference>
<gene>
    <name evidence="3" type="ORF">ACFFQV_15690</name>
</gene>
<dbReference type="Pfam" id="PF13672">
    <property type="entry name" value="PP2C_2"/>
    <property type="match status" value="1"/>
</dbReference>